<accession>A0A8H7UR06</accession>
<reference evidence="1" key="1">
    <citation type="submission" date="2020-12" db="EMBL/GenBank/DDBJ databases">
        <title>Metabolic potential, ecology and presence of endohyphal bacteria is reflected in genomic diversity of Mucoromycotina.</title>
        <authorList>
            <person name="Muszewska A."/>
            <person name="Okrasinska A."/>
            <person name="Steczkiewicz K."/>
            <person name="Drgas O."/>
            <person name="Orlowska M."/>
            <person name="Perlinska-Lenart U."/>
            <person name="Aleksandrzak-Piekarczyk T."/>
            <person name="Szatraj K."/>
            <person name="Zielenkiewicz U."/>
            <person name="Pilsyk S."/>
            <person name="Malc E."/>
            <person name="Mieczkowski P."/>
            <person name="Kruszewska J.S."/>
            <person name="Biernat P."/>
            <person name="Pawlowska J."/>
        </authorList>
    </citation>
    <scope>NUCLEOTIDE SEQUENCE</scope>
    <source>
        <strain evidence="1">WA0000017839</strain>
    </source>
</reference>
<dbReference type="AlphaFoldDB" id="A0A8H7UR06"/>
<sequence>MIAEIAPKEGPQDQISAISNAQNHTVRPANIGGLQISFYVTTLLAEGLYVMLELASIPIPSSVHDMKAFIANLEDLMPLRAIYKKCIQIDSNVQQFQKEGASLQTLSSFLKSGKDRKRHCSFVFNH</sequence>
<organism evidence="1 2">
    <name type="scientific">Mucor saturninus</name>
    <dbReference type="NCBI Taxonomy" id="64648"/>
    <lineage>
        <taxon>Eukaryota</taxon>
        <taxon>Fungi</taxon>
        <taxon>Fungi incertae sedis</taxon>
        <taxon>Mucoromycota</taxon>
        <taxon>Mucoromycotina</taxon>
        <taxon>Mucoromycetes</taxon>
        <taxon>Mucorales</taxon>
        <taxon>Mucorineae</taxon>
        <taxon>Mucoraceae</taxon>
        <taxon>Mucor</taxon>
    </lineage>
</organism>
<proteinExistence type="predicted"/>
<evidence type="ECO:0000313" key="2">
    <source>
        <dbReference type="Proteomes" id="UP000603453"/>
    </source>
</evidence>
<name>A0A8H7UR06_9FUNG</name>
<protein>
    <submittedName>
        <fullName evidence="1">Uncharacterized protein</fullName>
    </submittedName>
</protein>
<dbReference type="OrthoDB" id="2248794at2759"/>
<evidence type="ECO:0000313" key="1">
    <source>
        <dbReference type="EMBL" id="KAG2190897.1"/>
    </source>
</evidence>
<gene>
    <name evidence="1" type="ORF">INT47_003579</name>
</gene>
<dbReference type="Proteomes" id="UP000603453">
    <property type="component" value="Unassembled WGS sequence"/>
</dbReference>
<comment type="caution">
    <text evidence="1">The sequence shown here is derived from an EMBL/GenBank/DDBJ whole genome shotgun (WGS) entry which is preliminary data.</text>
</comment>
<dbReference type="EMBL" id="JAEPRD010000521">
    <property type="protein sequence ID" value="KAG2190897.1"/>
    <property type="molecule type" value="Genomic_DNA"/>
</dbReference>
<keyword evidence="2" id="KW-1185">Reference proteome</keyword>